<dbReference type="AlphaFoldDB" id="J0CVT1"/>
<dbReference type="Proteomes" id="UP000006514">
    <property type="component" value="Unassembled WGS sequence"/>
</dbReference>
<evidence type="ECO:0000313" key="3">
    <source>
        <dbReference type="Proteomes" id="UP000006514"/>
    </source>
</evidence>
<organism evidence="2 3">
    <name type="scientific">Auricularia subglabra (strain TFB-10046 / SS5)</name>
    <name type="common">White-rot fungus</name>
    <name type="synonym">Auricularia delicata (strain TFB10046)</name>
    <dbReference type="NCBI Taxonomy" id="717982"/>
    <lineage>
        <taxon>Eukaryota</taxon>
        <taxon>Fungi</taxon>
        <taxon>Dikarya</taxon>
        <taxon>Basidiomycota</taxon>
        <taxon>Agaricomycotina</taxon>
        <taxon>Agaricomycetes</taxon>
        <taxon>Auriculariales</taxon>
        <taxon>Auriculariaceae</taxon>
        <taxon>Auricularia</taxon>
    </lineage>
</organism>
<feature type="compositionally biased region" description="Acidic residues" evidence="1">
    <location>
        <begin position="38"/>
        <end position="50"/>
    </location>
</feature>
<evidence type="ECO:0000313" key="2">
    <source>
        <dbReference type="EMBL" id="EJD34531.1"/>
    </source>
</evidence>
<feature type="region of interest" description="Disordered" evidence="1">
    <location>
        <begin position="1"/>
        <end position="155"/>
    </location>
</feature>
<name>J0CVT1_AURST</name>
<protein>
    <submittedName>
        <fullName evidence="2">Uncharacterized protein</fullName>
    </submittedName>
</protein>
<evidence type="ECO:0000256" key="1">
    <source>
        <dbReference type="SAM" id="MobiDB-lite"/>
    </source>
</evidence>
<proteinExistence type="predicted"/>
<dbReference type="KEGG" id="adl:AURDEDRAFT_176427"/>
<dbReference type="EMBL" id="JH687939">
    <property type="protein sequence ID" value="EJD34531.1"/>
    <property type="molecule type" value="Genomic_DNA"/>
</dbReference>
<accession>J0CVT1</accession>
<keyword evidence="3" id="KW-1185">Reference proteome</keyword>
<sequence length="213" mass="22876">MPPGAAQPTKKKGRQNVSVAVEADDDGPPPSRAARVDDDSDEHDGDDLLDVEPRAPRPARKKPRKGVSISVEADNEDSGRMAVETEFSGTGHRTDVPVPALITRRPRLDPAAEPARATASEEPQESTSRVPDEQVPAPGQEAPQAKSSKGRSRWKASTSGVGVELQLTSMLQAISVLMAEFQSRQPEILDYLLANEYDPRCLDVCGCGSLATR</sequence>
<dbReference type="InParanoid" id="J0CVT1"/>
<gene>
    <name evidence="2" type="ORF">AURDEDRAFT_176427</name>
</gene>
<reference evidence="3" key="1">
    <citation type="journal article" date="2012" name="Science">
        <title>The Paleozoic origin of enzymatic lignin decomposition reconstructed from 31 fungal genomes.</title>
        <authorList>
            <person name="Floudas D."/>
            <person name="Binder M."/>
            <person name="Riley R."/>
            <person name="Barry K."/>
            <person name="Blanchette R.A."/>
            <person name="Henrissat B."/>
            <person name="Martinez A.T."/>
            <person name="Otillar R."/>
            <person name="Spatafora J.W."/>
            <person name="Yadav J.S."/>
            <person name="Aerts A."/>
            <person name="Benoit I."/>
            <person name="Boyd A."/>
            <person name="Carlson A."/>
            <person name="Copeland A."/>
            <person name="Coutinho P.M."/>
            <person name="de Vries R.P."/>
            <person name="Ferreira P."/>
            <person name="Findley K."/>
            <person name="Foster B."/>
            <person name="Gaskell J."/>
            <person name="Glotzer D."/>
            <person name="Gorecki P."/>
            <person name="Heitman J."/>
            <person name="Hesse C."/>
            <person name="Hori C."/>
            <person name="Igarashi K."/>
            <person name="Jurgens J.A."/>
            <person name="Kallen N."/>
            <person name="Kersten P."/>
            <person name="Kohler A."/>
            <person name="Kuees U."/>
            <person name="Kumar T.K.A."/>
            <person name="Kuo A."/>
            <person name="LaButti K."/>
            <person name="Larrondo L.F."/>
            <person name="Lindquist E."/>
            <person name="Ling A."/>
            <person name="Lombard V."/>
            <person name="Lucas S."/>
            <person name="Lundell T."/>
            <person name="Martin R."/>
            <person name="McLaughlin D.J."/>
            <person name="Morgenstern I."/>
            <person name="Morin E."/>
            <person name="Murat C."/>
            <person name="Nagy L.G."/>
            <person name="Nolan M."/>
            <person name="Ohm R.A."/>
            <person name="Patyshakuliyeva A."/>
            <person name="Rokas A."/>
            <person name="Ruiz-Duenas F.J."/>
            <person name="Sabat G."/>
            <person name="Salamov A."/>
            <person name="Samejima M."/>
            <person name="Schmutz J."/>
            <person name="Slot J.C."/>
            <person name="St John F."/>
            <person name="Stenlid J."/>
            <person name="Sun H."/>
            <person name="Sun S."/>
            <person name="Syed K."/>
            <person name="Tsang A."/>
            <person name="Wiebenga A."/>
            <person name="Young D."/>
            <person name="Pisabarro A."/>
            <person name="Eastwood D.C."/>
            <person name="Martin F."/>
            <person name="Cullen D."/>
            <person name="Grigoriev I.V."/>
            <person name="Hibbett D.S."/>
        </authorList>
    </citation>
    <scope>NUCLEOTIDE SEQUENCE [LARGE SCALE GENOMIC DNA]</scope>
    <source>
        <strain evidence="3">TFB10046</strain>
    </source>
</reference>